<dbReference type="AlphaFoldDB" id="A0A0D3FN06"/>
<organism evidence="2">
    <name type="scientific">Oryza barthii</name>
    <dbReference type="NCBI Taxonomy" id="65489"/>
    <lineage>
        <taxon>Eukaryota</taxon>
        <taxon>Viridiplantae</taxon>
        <taxon>Streptophyta</taxon>
        <taxon>Embryophyta</taxon>
        <taxon>Tracheophyta</taxon>
        <taxon>Spermatophyta</taxon>
        <taxon>Magnoliopsida</taxon>
        <taxon>Liliopsida</taxon>
        <taxon>Poales</taxon>
        <taxon>Poaceae</taxon>
        <taxon>BOP clade</taxon>
        <taxon>Oryzoideae</taxon>
        <taxon>Oryzeae</taxon>
        <taxon>Oryzinae</taxon>
        <taxon>Oryza</taxon>
    </lineage>
</organism>
<keyword evidence="3" id="KW-1185">Reference proteome</keyword>
<dbReference type="PaxDb" id="65489-OBART03G31230.1"/>
<proteinExistence type="predicted"/>
<accession>A0A0D3FN06</accession>
<feature type="region of interest" description="Disordered" evidence="1">
    <location>
        <begin position="148"/>
        <end position="172"/>
    </location>
</feature>
<evidence type="ECO:0000256" key="1">
    <source>
        <dbReference type="SAM" id="MobiDB-lite"/>
    </source>
</evidence>
<reference evidence="2" key="2">
    <citation type="submission" date="2015-03" db="UniProtKB">
        <authorList>
            <consortium name="EnsemblPlants"/>
        </authorList>
    </citation>
    <scope>IDENTIFICATION</scope>
</reference>
<feature type="compositionally biased region" description="Low complexity" evidence="1">
    <location>
        <begin position="338"/>
        <end position="359"/>
    </location>
</feature>
<reference evidence="2" key="1">
    <citation type="journal article" date="2009" name="Rice">
        <title>De Novo Next Generation Sequencing of Plant Genomes.</title>
        <authorList>
            <person name="Rounsley S."/>
            <person name="Marri P.R."/>
            <person name="Yu Y."/>
            <person name="He R."/>
            <person name="Sisneros N."/>
            <person name="Goicoechea J.L."/>
            <person name="Lee S.J."/>
            <person name="Angelova A."/>
            <person name="Kudrna D."/>
            <person name="Luo M."/>
            <person name="Affourtit J."/>
            <person name="Desany B."/>
            <person name="Knight J."/>
            <person name="Niazi F."/>
            <person name="Egholm M."/>
            <person name="Wing R.A."/>
        </authorList>
    </citation>
    <scope>NUCLEOTIDE SEQUENCE [LARGE SCALE GENOMIC DNA]</scope>
    <source>
        <strain evidence="2">cv. IRGC 105608</strain>
    </source>
</reference>
<evidence type="ECO:0000313" key="3">
    <source>
        <dbReference type="Proteomes" id="UP000026960"/>
    </source>
</evidence>
<evidence type="ECO:0000313" key="2">
    <source>
        <dbReference type="EnsemblPlants" id="OBART03G31230.1"/>
    </source>
</evidence>
<dbReference type="Proteomes" id="UP000026960">
    <property type="component" value="Chromosome 3"/>
</dbReference>
<dbReference type="EnsemblPlants" id="OBART03G31230.1">
    <property type="protein sequence ID" value="OBART03G31230.1"/>
    <property type="gene ID" value="OBART03G31230"/>
</dbReference>
<dbReference type="Gramene" id="OBART03G31230.1">
    <property type="protein sequence ID" value="OBART03G31230.1"/>
    <property type="gene ID" value="OBART03G31230"/>
</dbReference>
<feature type="region of interest" description="Disordered" evidence="1">
    <location>
        <begin position="296"/>
        <end position="384"/>
    </location>
</feature>
<dbReference type="HOGENOM" id="CLU_720362_0_0_1"/>
<name>A0A0D3FN06_9ORYZ</name>
<protein>
    <submittedName>
        <fullName evidence="2">Uncharacterized protein</fullName>
    </submittedName>
</protein>
<sequence>MTPPTLPMNGTAATGAEAVQPIGAPAPVVATRFWVAATTSITISQHLTRHGVDLIVVMLHVTDAGSSPFGCSDPTPLLLSPSVYHRHRMLSSTGHLHGVLADTLRGYSAIATGSIYRIRLHGGSSNSLPWTKRAWRLLDSSSNTSLGGWLSEEEGGGGGGMLRQGAKSKCGMKREEARLPPWKRVGEHTVEGTGAGGTLSATATTMWCQEQPEEKEAASVTCAAESIASERAAAHDGAPEPPERPVELRQLRLPERLDVGGLPPPEPPPRDVAQPRHLHLGLVRRPPQRLGLAVRLRRTASSTRDDDGSVRVYGRLASEKTRTAPTAASPLRPRPPARRASTARSRAAPFPAAASPLRRVAGRRPPVTDAPCRLSQSEKTERER</sequence>